<dbReference type="EMBL" id="JAMQGM010000017">
    <property type="protein sequence ID" value="MCM2577342.1"/>
    <property type="molecule type" value="Genomic_DNA"/>
</dbReference>
<comment type="caution">
    <text evidence="4">The sequence shown here is derived from an EMBL/GenBank/DDBJ whole genome shotgun (WGS) entry which is preliminary data.</text>
</comment>
<evidence type="ECO:0000259" key="3">
    <source>
        <dbReference type="SMART" id="SM00331"/>
    </source>
</evidence>
<keyword evidence="5" id="KW-1185">Reference proteome</keyword>
<dbReference type="SMART" id="SM00065">
    <property type="entry name" value="GAF"/>
    <property type="match status" value="1"/>
</dbReference>
<dbReference type="InterPro" id="IPR003594">
    <property type="entry name" value="HATPase_dom"/>
</dbReference>
<protein>
    <submittedName>
        <fullName evidence="4">SpoIIE family protein phosphatase</fullName>
    </submittedName>
</protein>
<dbReference type="InterPro" id="IPR029016">
    <property type="entry name" value="GAF-like_dom_sf"/>
</dbReference>
<dbReference type="Gene3D" id="3.60.40.10">
    <property type="entry name" value="PPM-type phosphatase domain"/>
    <property type="match status" value="1"/>
</dbReference>
<feature type="domain" description="GAF" evidence="2">
    <location>
        <begin position="13"/>
        <end position="184"/>
    </location>
</feature>
<dbReference type="Pfam" id="PF13185">
    <property type="entry name" value="GAF_2"/>
    <property type="match status" value="1"/>
</dbReference>
<evidence type="ECO:0000259" key="2">
    <source>
        <dbReference type="SMART" id="SM00065"/>
    </source>
</evidence>
<dbReference type="InterPro" id="IPR003018">
    <property type="entry name" value="GAF"/>
</dbReference>
<dbReference type="Proteomes" id="UP001167160">
    <property type="component" value="Unassembled WGS sequence"/>
</dbReference>
<proteinExistence type="predicted"/>
<evidence type="ECO:0000313" key="4">
    <source>
        <dbReference type="EMBL" id="MCM2577342.1"/>
    </source>
</evidence>
<gene>
    <name evidence="4" type="ORF">M1E25_08250</name>
</gene>
<evidence type="ECO:0000256" key="1">
    <source>
        <dbReference type="ARBA" id="ARBA00022801"/>
    </source>
</evidence>
<dbReference type="InterPro" id="IPR036890">
    <property type="entry name" value="HATPase_C_sf"/>
</dbReference>
<accession>A0ABT0X481</accession>
<feature type="domain" description="PPM-type phosphatase" evidence="3">
    <location>
        <begin position="202"/>
        <end position="415"/>
    </location>
</feature>
<name>A0ABT0X481_9ACTN</name>
<reference evidence="4" key="1">
    <citation type="journal article" date="2023" name="Int. J. Syst. Evol. Microbiol.">
        <title>Streptomyces meridianus sp. nov. isolated from brackish water of the Tagus estuary in Alcochete, Portugal.</title>
        <authorList>
            <person name="Santos J.D.N."/>
            <person name="Klimek D."/>
            <person name="Calusinska M."/>
            <person name="Lobo Da Cunha A."/>
            <person name="Catita J."/>
            <person name="Goncalves H."/>
            <person name="Gonzalez I."/>
            <person name="Reyes F."/>
            <person name="Lage O.M."/>
        </authorList>
    </citation>
    <scope>NUCLEOTIDE SEQUENCE</scope>
    <source>
        <strain evidence="4">MTZ3.1</strain>
    </source>
</reference>
<dbReference type="PANTHER" id="PTHR43156:SF2">
    <property type="entry name" value="STAGE II SPORULATION PROTEIN E"/>
    <property type="match status" value="1"/>
</dbReference>
<dbReference type="InterPro" id="IPR001932">
    <property type="entry name" value="PPM-type_phosphatase-like_dom"/>
</dbReference>
<dbReference type="Gene3D" id="3.30.450.40">
    <property type="match status" value="1"/>
</dbReference>
<dbReference type="SUPFAM" id="SSF55781">
    <property type="entry name" value="GAF domain-like"/>
    <property type="match status" value="1"/>
</dbReference>
<dbReference type="Gene3D" id="3.30.565.10">
    <property type="entry name" value="Histidine kinase-like ATPase, C-terminal domain"/>
    <property type="match status" value="1"/>
</dbReference>
<sequence length="559" mass="59991">MNEATHKIGTTLDLEVTAQEFVDFVVPRVADAASVDLLDSVLLGEDGVRAPQTHVPPIRAMALSLIEGLNLEPDPVGQITQRADNAILMECLTTRKPFLANGISGDQYERIALSPSAAAAMRREGVHALLKVPLIARGVLLGIVDFVRAHNPQPFGAADVALALELVSKAAIFIDNARLYSREREVVVALQRTMLPRSAPATPGLDVATHYFPTIHPAGVGGDWFDVVELPGGRTALVVGDVMSHGLAGAATMGRLRTVARTLMALDIAPERVLARLDLAARDLEEDQVATCLCVVYDPADGTCTVASAGHLPPLVVSAGGRARYADVPPGAPLGAGVIPYDHVRLKLPVGSRMVLYTDGLAKNRVDDIVTQQERLRVAVEGEQPPLSRACDVIIQRLGAEERIDDAVVLVAAARPLGEHEEQRTADHGDHGGLCLWELASDGSAAREARQLVRGQLDHWDLAHMSDTVELVVSELVGNALRYGGGPGMLRLLRHDRLVVEISDQGPDLPQIQHATLSDEGGRGLQLINMLCRRWGSCRTAEGKVVWAEQDIPGAPFEW</sequence>
<dbReference type="CDD" id="cd16936">
    <property type="entry name" value="HATPase_RsbW-like"/>
    <property type="match status" value="1"/>
</dbReference>
<organism evidence="4 5">
    <name type="scientific">Streptomyces meridianus</name>
    <dbReference type="NCBI Taxonomy" id="2938945"/>
    <lineage>
        <taxon>Bacteria</taxon>
        <taxon>Bacillati</taxon>
        <taxon>Actinomycetota</taxon>
        <taxon>Actinomycetes</taxon>
        <taxon>Kitasatosporales</taxon>
        <taxon>Streptomycetaceae</taxon>
        <taxon>Streptomyces</taxon>
    </lineage>
</organism>
<dbReference type="InterPro" id="IPR052016">
    <property type="entry name" value="Bact_Sigma-Reg"/>
</dbReference>
<dbReference type="PANTHER" id="PTHR43156">
    <property type="entry name" value="STAGE II SPORULATION PROTEIN E-RELATED"/>
    <property type="match status" value="1"/>
</dbReference>
<evidence type="ECO:0000313" key="5">
    <source>
        <dbReference type="Proteomes" id="UP001167160"/>
    </source>
</evidence>
<dbReference type="SMART" id="SM00331">
    <property type="entry name" value="PP2C_SIG"/>
    <property type="match status" value="1"/>
</dbReference>
<dbReference type="SUPFAM" id="SSF55874">
    <property type="entry name" value="ATPase domain of HSP90 chaperone/DNA topoisomerase II/histidine kinase"/>
    <property type="match status" value="1"/>
</dbReference>
<dbReference type="Pfam" id="PF07228">
    <property type="entry name" value="SpoIIE"/>
    <property type="match status" value="1"/>
</dbReference>
<keyword evidence="1" id="KW-0378">Hydrolase</keyword>
<dbReference type="SUPFAM" id="SSF81606">
    <property type="entry name" value="PP2C-like"/>
    <property type="match status" value="1"/>
</dbReference>
<dbReference type="InterPro" id="IPR036457">
    <property type="entry name" value="PPM-type-like_dom_sf"/>
</dbReference>
<dbReference type="Pfam" id="PF13581">
    <property type="entry name" value="HATPase_c_2"/>
    <property type="match status" value="1"/>
</dbReference>